<dbReference type="InterPro" id="IPR003661">
    <property type="entry name" value="HisK_dim/P_dom"/>
</dbReference>
<keyword evidence="4" id="KW-1003">Cell membrane</keyword>
<dbReference type="Proteomes" id="UP001652445">
    <property type="component" value="Unassembled WGS sequence"/>
</dbReference>
<keyword evidence="12" id="KW-1133">Transmembrane helix</keyword>
<evidence type="ECO:0000259" key="13">
    <source>
        <dbReference type="PROSITE" id="PS50109"/>
    </source>
</evidence>
<dbReference type="SMART" id="SM00304">
    <property type="entry name" value="HAMP"/>
    <property type="match status" value="1"/>
</dbReference>
<dbReference type="PANTHER" id="PTHR43711:SF1">
    <property type="entry name" value="HISTIDINE KINASE 1"/>
    <property type="match status" value="1"/>
</dbReference>
<comment type="caution">
    <text evidence="15">The sequence shown here is derived from an EMBL/GenBank/DDBJ whole genome shotgun (WGS) entry which is preliminary data.</text>
</comment>
<comment type="subcellular location">
    <subcellularLocation>
        <location evidence="2">Cell membrane</location>
        <topology evidence="2">Multi-pass membrane protein</topology>
    </subcellularLocation>
</comment>
<gene>
    <name evidence="15" type="ORF">OB236_13255</name>
</gene>
<dbReference type="InterPro" id="IPR003660">
    <property type="entry name" value="HAMP_dom"/>
</dbReference>
<keyword evidence="7" id="KW-0547">Nucleotide-binding</keyword>
<evidence type="ECO:0000256" key="1">
    <source>
        <dbReference type="ARBA" id="ARBA00000085"/>
    </source>
</evidence>
<sequence length="481" mass="54418">MSKFSTQRLSLLQYWTSRYVITLIIGLVCIGVFTFFWIEYSFNRHQIQAGHQFIDDVKRIVDNGEGRIELGPSELLPRYIEQQRTAVGLTGNLLLLIMDNQGKLVFAKPEMPPEMRTIAIQQASQFVPEESYRDIELRQNDKYFYLVRNLQNNGTMLGHVYLLLPYKEISKSKDELTLMVILLGSAAILGWIIIYLLARRLVSPVQDIVEATRQIISGKYDVRLKMEIKVREVYELQESFAEMAVRLGQLEYLRTKLLASVTHELKTPVTAISGLVQAVRDQVVTGDDAQHFMDVCFKESQRLDRMVEDLLEFNSFATGSIKVAMEHINMNRFLDEMVRQWAMMQEGPLVKIHAALPAQQLFALTDASRLQQVFINLFNNAKAALEGDRDQEGGITITLYAENGVIGIDVHDTGCGIEVHEQPLVFESFYRGEGKQRKVRGMGLGLPLCRLIMTTLGGAIVLKESSPSGTTFSLNLKSVSG</sequence>
<accession>A0ABT2UEQ6</accession>
<feature type="domain" description="Histidine kinase" evidence="13">
    <location>
        <begin position="260"/>
        <end position="480"/>
    </location>
</feature>
<dbReference type="SMART" id="SM00387">
    <property type="entry name" value="HATPase_c"/>
    <property type="match status" value="1"/>
</dbReference>
<keyword evidence="16" id="KW-1185">Reference proteome</keyword>
<evidence type="ECO:0000256" key="4">
    <source>
        <dbReference type="ARBA" id="ARBA00022475"/>
    </source>
</evidence>
<evidence type="ECO:0000313" key="15">
    <source>
        <dbReference type="EMBL" id="MCU6793087.1"/>
    </source>
</evidence>
<dbReference type="InterPro" id="IPR003594">
    <property type="entry name" value="HATPase_dom"/>
</dbReference>
<feature type="transmembrane region" description="Helical" evidence="12">
    <location>
        <begin position="176"/>
        <end position="198"/>
    </location>
</feature>
<protein>
    <recommendedName>
        <fullName evidence="3">histidine kinase</fullName>
        <ecNumber evidence="3">2.7.13.3</ecNumber>
    </recommendedName>
</protein>
<proteinExistence type="predicted"/>
<keyword evidence="6" id="KW-0808">Transferase</keyword>
<evidence type="ECO:0000313" key="16">
    <source>
        <dbReference type="Proteomes" id="UP001652445"/>
    </source>
</evidence>
<dbReference type="InterPro" id="IPR004358">
    <property type="entry name" value="Sig_transdc_His_kin-like_C"/>
</dbReference>
<dbReference type="PANTHER" id="PTHR43711">
    <property type="entry name" value="TWO-COMPONENT HISTIDINE KINASE"/>
    <property type="match status" value="1"/>
</dbReference>
<evidence type="ECO:0000259" key="14">
    <source>
        <dbReference type="PROSITE" id="PS50885"/>
    </source>
</evidence>
<evidence type="ECO:0000256" key="12">
    <source>
        <dbReference type="SAM" id="Phobius"/>
    </source>
</evidence>
<evidence type="ECO:0000256" key="5">
    <source>
        <dbReference type="ARBA" id="ARBA00022553"/>
    </source>
</evidence>
<organism evidence="15 16">
    <name type="scientific">Paenibacillus baimaensis</name>
    <dbReference type="NCBI Taxonomy" id="2982185"/>
    <lineage>
        <taxon>Bacteria</taxon>
        <taxon>Bacillati</taxon>
        <taxon>Bacillota</taxon>
        <taxon>Bacilli</taxon>
        <taxon>Bacillales</taxon>
        <taxon>Paenibacillaceae</taxon>
        <taxon>Paenibacillus</taxon>
    </lineage>
</organism>
<evidence type="ECO:0000256" key="11">
    <source>
        <dbReference type="ARBA" id="ARBA00023136"/>
    </source>
</evidence>
<comment type="catalytic activity">
    <reaction evidence="1">
        <text>ATP + protein L-histidine = ADP + protein N-phospho-L-histidine.</text>
        <dbReference type="EC" id="2.7.13.3"/>
    </reaction>
</comment>
<dbReference type="InterPro" id="IPR036097">
    <property type="entry name" value="HisK_dim/P_sf"/>
</dbReference>
<dbReference type="EMBL" id="JAOQIO010000038">
    <property type="protein sequence ID" value="MCU6793087.1"/>
    <property type="molecule type" value="Genomic_DNA"/>
</dbReference>
<evidence type="ECO:0000256" key="6">
    <source>
        <dbReference type="ARBA" id="ARBA00022679"/>
    </source>
</evidence>
<dbReference type="SMART" id="SM00388">
    <property type="entry name" value="HisKA"/>
    <property type="match status" value="1"/>
</dbReference>
<reference evidence="15 16" key="1">
    <citation type="submission" date="2022-09" db="EMBL/GenBank/DDBJ databases">
        <authorList>
            <person name="Han X.L."/>
            <person name="Wang Q."/>
            <person name="Lu T."/>
        </authorList>
    </citation>
    <scope>NUCLEOTIDE SEQUENCE [LARGE SCALE GENOMIC DNA]</scope>
    <source>
        <strain evidence="15 16">WQ 127069</strain>
    </source>
</reference>
<feature type="domain" description="HAMP" evidence="14">
    <location>
        <begin position="199"/>
        <end position="252"/>
    </location>
</feature>
<keyword evidence="11 12" id="KW-0472">Membrane</keyword>
<evidence type="ECO:0000256" key="2">
    <source>
        <dbReference type="ARBA" id="ARBA00004651"/>
    </source>
</evidence>
<dbReference type="Gene3D" id="3.30.565.10">
    <property type="entry name" value="Histidine kinase-like ATPase, C-terminal domain"/>
    <property type="match status" value="1"/>
</dbReference>
<keyword evidence="8 15" id="KW-0418">Kinase</keyword>
<evidence type="ECO:0000256" key="8">
    <source>
        <dbReference type="ARBA" id="ARBA00022777"/>
    </source>
</evidence>
<dbReference type="Pfam" id="PF00512">
    <property type="entry name" value="HisKA"/>
    <property type="match status" value="1"/>
</dbReference>
<keyword evidence="5" id="KW-0597">Phosphoprotein</keyword>
<dbReference type="RefSeq" id="WP_262684401.1">
    <property type="nucleotide sequence ID" value="NZ_JAOQIO010000038.1"/>
</dbReference>
<evidence type="ECO:0000256" key="9">
    <source>
        <dbReference type="ARBA" id="ARBA00022840"/>
    </source>
</evidence>
<keyword evidence="12" id="KW-0812">Transmembrane</keyword>
<feature type="transmembrane region" description="Helical" evidence="12">
    <location>
        <begin position="20"/>
        <end position="38"/>
    </location>
</feature>
<dbReference type="InterPro" id="IPR050736">
    <property type="entry name" value="Sensor_HK_Regulatory"/>
</dbReference>
<dbReference type="PROSITE" id="PS50109">
    <property type="entry name" value="HIS_KIN"/>
    <property type="match status" value="1"/>
</dbReference>
<evidence type="ECO:0000256" key="7">
    <source>
        <dbReference type="ARBA" id="ARBA00022741"/>
    </source>
</evidence>
<evidence type="ECO:0000256" key="3">
    <source>
        <dbReference type="ARBA" id="ARBA00012438"/>
    </source>
</evidence>
<dbReference type="PROSITE" id="PS50885">
    <property type="entry name" value="HAMP"/>
    <property type="match status" value="1"/>
</dbReference>
<dbReference type="Pfam" id="PF00672">
    <property type="entry name" value="HAMP"/>
    <property type="match status" value="1"/>
</dbReference>
<dbReference type="CDD" id="cd00082">
    <property type="entry name" value="HisKA"/>
    <property type="match status" value="1"/>
</dbReference>
<dbReference type="InterPro" id="IPR005467">
    <property type="entry name" value="His_kinase_dom"/>
</dbReference>
<dbReference type="InterPro" id="IPR036890">
    <property type="entry name" value="HATPase_C_sf"/>
</dbReference>
<dbReference type="CDD" id="cd06225">
    <property type="entry name" value="HAMP"/>
    <property type="match status" value="1"/>
</dbReference>
<name>A0ABT2UEQ6_9BACL</name>
<dbReference type="Gene3D" id="6.10.340.10">
    <property type="match status" value="1"/>
</dbReference>
<dbReference type="EC" id="2.7.13.3" evidence="3"/>
<dbReference type="SUPFAM" id="SSF47384">
    <property type="entry name" value="Homodimeric domain of signal transducing histidine kinase"/>
    <property type="match status" value="1"/>
</dbReference>
<dbReference type="PRINTS" id="PR00344">
    <property type="entry name" value="BCTRLSENSOR"/>
</dbReference>
<dbReference type="Gene3D" id="1.10.287.130">
    <property type="match status" value="1"/>
</dbReference>
<dbReference type="SUPFAM" id="SSF55874">
    <property type="entry name" value="ATPase domain of HSP90 chaperone/DNA topoisomerase II/histidine kinase"/>
    <property type="match status" value="1"/>
</dbReference>
<evidence type="ECO:0000256" key="10">
    <source>
        <dbReference type="ARBA" id="ARBA00023012"/>
    </source>
</evidence>
<keyword evidence="10" id="KW-0902">Two-component regulatory system</keyword>
<keyword evidence="9" id="KW-0067">ATP-binding</keyword>
<dbReference type="Pfam" id="PF02518">
    <property type="entry name" value="HATPase_c"/>
    <property type="match status" value="1"/>
</dbReference>
<dbReference type="GO" id="GO:0016301">
    <property type="term" value="F:kinase activity"/>
    <property type="evidence" value="ECO:0007669"/>
    <property type="project" value="UniProtKB-KW"/>
</dbReference>